<evidence type="ECO:0000256" key="7">
    <source>
        <dbReference type="SAM" id="Phobius"/>
    </source>
</evidence>
<evidence type="ECO:0000256" key="3">
    <source>
        <dbReference type="ARBA" id="ARBA00022676"/>
    </source>
</evidence>
<dbReference type="AlphaFoldDB" id="A0A2A2KWY3"/>
<dbReference type="SUPFAM" id="SSF53756">
    <property type="entry name" value="UDP-Glycosyltransferase/glycogen phosphorylase"/>
    <property type="match status" value="1"/>
</dbReference>
<feature type="transmembrane region" description="Helical" evidence="7">
    <location>
        <begin position="414"/>
        <end position="438"/>
    </location>
</feature>
<name>A0A2A2KWY3_9BILA</name>
<dbReference type="InterPro" id="IPR004988">
    <property type="entry name" value="DUF273"/>
</dbReference>
<keyword evidence="7" id="KW-1133">Transmembrane helix</keyword>
<evidence type="ECO:0000256" key="4">
    <source>
        <dbReference type="ARBA" id="ARBA00022679"/>
    </source>
</evidence>
<keyword evidence="5" id="KW-0732">Signal</keyword>
<dbReference type="OrthoDB" id="5834115at2759"/>
<keyword evidence="4" id="KW-0808">Transferase</keyword>
<protein>
    <recommendedName>
        <fullName evidence="2">glucuronosyltransferase</fullName>
        <ecNumber evidence="2">2.4.1.17</ecNumber>
    </recommendedName>
</protein>
<dbReference type="STRING" id="2018661.A0A2A2KWY3"/>
<evidence type="ECO:0000256" key="6">
    <source>
        <dbReference type="ARBA" id="ARBA00047475"/>
    </source>
</evidence>
<dbReference type="EMBL" id="LIAE01007551">
    <property type="protein sequence ID" value="PAV78501.1"/>
    <property type="molecule type" value="Genomic_DNA"/>
</dbReference>
<keyword evidence="3" id="KW-0328">Glycosyltransferase</keyword>
<gene>
    <name evidence="8" type="ORF">WR25_09556</name>
</gene>
<reference evidence="8 9" key="1">
    <citation type="journal article" date="2017" name="Curr. Biol.">
        <title>Genome architecture and evolution of a unichromosomal asexual nematode.</title>
        <authorList>
            <person name="Fradin H."/>
            <person name="Zegar C."/>
            <person name="Gutwein M."/>
            <person name="Lucas J."/>
            <person name="Kovtun M."/>
            <person name="Corcoran D."/>
            <person name="Baugh L.R."/>
            <person name="Kiontke K."/>
            <person name="Gunsalus K."/>
            <person name="Fitch D.H."/>
            <person name="Piano F."/>
        </authorList>
    </citation>
    <scope>NUCLEOTIDE SEQUENCE [LARGE SCALE GENOMIC DNA]</scope>
    <source>
        <strain evidence="8">PF1309</strain>
    </source>
</reference>
<comment type="caution">
    <text evidence="8">The sequence shown here is derived from an EMBL/GenBank/DDBJ whole genome shotgun (WGS) entry which is preliminary data.</text>
</comment>
<proteinExistence type="inferred from homology"/>
<dbReference type="InterPro" id="IPR050271">
    <property type="entry name" value="UDP-glycosyltransferase"/>
</dbReference>
<keyword evidence="9" id="KW-1185">Reference proteome</keyword>
<evidence type="ECO:0000256" key="2">
    <source>
        <dbReference type="ARBA" id="ARBA00012544"/>
    </source>
</evidence>
<evidence type="ECO:0000313" key="9">
    <source>
        <dbReference type="Proteomes" id="UP000218231"/>
    </source>
</evidence>
<dbReference type="PANTHER" id="PTHR48043:SF23">
    <property type="entry name" value="UDP-GLUCURONOSYLTRANSFERASE"/>
    <property type="match status" value="1"/>
</dbReference>
<dbReference type="InterPro" id="IPR002213">
    <property type="entry name" value="UDP_glucos_trans"/>
</dbReference>
<comment type="catalytic activity">
    <reaction evidence="6">
        <text>glucuronate acceptor + UDP-alpha-D-glucuronate = acceptor beta-D-glucuronoside + UDP + H(+)</text>
        <dbReference type="Rhea" id="RHEA:21032"/>
        <dbReference type="ChEBI" id="CHEBI:15378"/>
        <dbReference type="ChEBI" id="CHEBI:58052"/>
        <dbReference type="ChEBI" id="CHEBI:58223"/>
        <dbReference type="ChEBI" id="CHEBI:132367"/>
        <dbReference type="ChEBI" id="CHEBI:132368"/>
        <dbReference type="EC" id="2.4.1.17"/>
    </reaction>
</comment>
<dbReference type="Proteomes" id="UP000218231">
    <property type="component" value="Unassembled WGS sequence"/>
</dbReference>
<sequence length="455" mass="52137">MLQRIQDYALGEFANYDLIFYDRFYNWEIAMGGYLARNTSFSRNFLRGFANFEEQIPKAGIAGDDNGAFHGTAWVRDNWLSNSKWNPLRDFMIHGFKMNQLTIYDVPVNSEVPIKENSRGAYFNPFYGEFDMDKCSPRSVAQLRKFGGTQNETGEFNIWKLQPAITSMFGMIGMMSELVKFQCEILFDELNIPSTIAAQSTAPMPPISKAIGEPQLISHVPTIFANFGDKMNLFQKFKNLMGYWFGLYFGYRIYNDEIGMVENVVGKKDYSELLSKTSFVFVNSHPYLDFPFPALPKSVLIGGITVSPKAKKAELPEVPVMGDQKRNAEMLLRHKVALPLQKEDLENADKLIDAVKEIMNNDKYHKNAERLAEILKSRPTSSKDMVIKHAEFAAKFGRLPELDSYGRNLSIIQYYLIDVIALFITIIIVFLIVLKFVFKLIKRCCCSKIKKEKKE</sequence>
<dbReference type="EC" id="2.4.1.17" evidence="2"/>
<evidence type="ECO:0000256" key="1">
    <source>
        <dbReference type="ARBA" id="ARBA00009995"/>
    </source>
</evidence>
<evidence type="ECO:0000313" key="8">
    <source>
        <dbReference type="EMBL" id="PAV78501.1"/>
    </source>
</evidence>
<comment type="similarity">
    <text evidence="1">Belongs to the UDP-glycosyltransferase family.</text>
</comment>
<keyword evidence="7" id="KW-0812">Transmembrane</keyword>
<accession>A0A2A2KWY3</accession>
<dbReference type="Pfam" id="PF03314">
    <property type="entry name" value="DUF273"/>
    <property type="match status" value="2"/>
</dbReference>
<dbReference type="Gene3D" id="3.40.50.2000">
    <property type="entry name" value="Glycogen Phosphorylase B"/>
    <property type="match status" value="1"/>
</dbReference>
<dbReference type="GO" id="GO:0015020">
    <property type="term" value="F:glucuronosyltransferase activity"/>
    <property type="evidence" value="ECO:0007669"/>
    <property type="project" value="UniProtKB-EC"/>
</dbReference>
<dbReference type="PANTHER" id="PTHR48043">
    <property type="entry name" value="EG:EG0003.4 PROTEIN-RELATED"/>
    <property type="match status" value="1"/>
</dbReference>
<dbReference type="Pfam" id="PF00201">
    <property type="entry name" value="UDPGT"/>
    <property type="match status" value="2"/>
</dbReference>
<keyword evidence="7" id="KW-0472">Membrane</keyword>
<organism evidence="8 9">
    <name type="scientific">Diploscapter pachys</name>
    <dbReference type="NCBI Taxonomy" id="2018661"/>
    <lineage>
        <taxon>Eukaryota</taxon>
        <taxon>Metazoa</taxon>
        <taxon>Ecdysozoa</taxon>
        <taxon>Nematoda</taxon>
        <taxon>Chromadorea</taxon>
        <taxon>Rhabditida</taxon>
        <taxon>Rhabditina</taxon>
        <taxon>Rhabditomorpha</taxon>
        <taxon>Rhabditoidea</taxon>
        <taxon>Rhabditidae</taxon>
        <taxon>Diploscapter</taxon>
    </lineage>
</organism>
<evidence type="ECO:0000256" key="5">
    <source>
        <dbReference type="ARBA" id="ARBA00022729"/>
    </source>
</evidence>